<protein>
    <submittedName>
        <fullName evidence="2">Cytosine deaminase</fullName>
    </submittedName>
</protein>
<gene>
    <name evidence="2" type="ORF">GCM10025874_27770</name>
</gene>
<dbReference type="RefSeq" id="WP_284233724.1">
    <property type="nucleotide sequence ID" value="NZ_BSUL01000001.1"/>
</dbReference>
<keyword evidence="3" id="KW-1185">Reference proteome</keyword>
<evidence type="ECO:0000313" key="3">
    <source>
        <dbReference type="Proteomes" id="UP001157160"/>
    </source>
</evidence>
<dbReference type="Proteomes" id="UP001157160">
    <property type="component" value="Unassembled WGS sequence"/>
</dbReference>
<evidence type="ECO:0000259" key="1">
    <source>
        <dbReference type="Pfam" id="PF07969"/>
    </source>
</evidence>
<dbReference type="SUPFAM" id="SSF51556">
    <property type="entry name" value="Metallo-dependent hydrolases"/>
    <property type="match status" value="1"/>
</dbReference>
<dbReference type="InterPro" id="IPR052349">
    <property type="entry name" value="Metallo-hydrolase_Enzymes"/>
</dbReference>
<proteinExistence type="predicted"/>
<dbReference type="InterPro" id="IPR032466">
    <property type="entry name" value="Metal_Hydrolase"/>
</dbReference>
<organism evidence="2 3">
    <name type="scientific">Arenivirga flava</name>
    <dbReference type="NCBI Taxonomy" id="1930060"/>
    <lineage>
        <taxon>Bacteria</taxon>
        <taxon>Bacillati</taxon>
        <taxon>Actinomycetota</taxon>
        <taxon>Actinomycetes</taxon>
        <taxon>Micrococcales</taxon>
        <taxon>Microbacteriaceae</taxon>
        <taxon>Arenivirga</taxon>
    </lineage>
</organism>
<sequence>MSGAVLVAGARPWGGPAVDVRLIDGAIAEILPSGSTPRPGETVVEGRDRILLPSFADVHVHLDSTRIGLPFRPHTGAPGVWSMMLNDRANWRTAEATIAERTTETLGRMIARGTTSARSYAQVDVDAGLERLHGVLAAKETHAERATVEVIAFPQAGLLREEGSFELLEEAMRQGADVVGGIDPCQLDRDPAKHLDLVFGLAERFDAPIDIHLHEPDQLARFSAELIVERTRALGMTGRVTVSHGYGLGELPREQLVPLLEQFAELDIAWATIAPAKPLPTLLLAEHGIRLGLGEDGQRDYWTPYGNADMLDRTWQLAFTNGFRRDEDIEHCMAVATVGGRSVLGTAPALRGRLDRPGLAVGDPADLQLIAGETVTSAIMDRLPDRTVLFRGAVVADGLDLVGAA</sequence>
<dbReference type="GO" id="GO:0016814">
    <property type="term" value="F:hydrolase activity, acting on carbon-nitrogen (but not peptide) bonds, in cyclic amidines"/>
    <property type="evidence" value="ECO:0007669"/>
    <property type="project" value="TreeGrafter"/>
</dbReference>
<dbReference type="Gene3D" id="2.30.40.10">
    <property type="entry name" value="Urease, subunit C, domain 1"/>
    <property type="match status" value="1"/>
</dbReference>
<dbReference type="EMBL" id="BSUL01000001">
    <property type="protein sequence ID" value="GMA29524.1"/>
    <property type="molecule type" value="Genomic_DNA"/>
</dbReference>
<dbReference type="Gene3D" id="3.20.20.140">
    <property type="entry name" value="Metal-dependent hydrolases"/>
    <property type="match status" value="1"/>
</dbReference>
<accession>A0AA37UIC3</accession>
<dbReference type="PANTHER" id="PTHR32027:SF9">
    <property type="entry name" value="BLL3847 PROTEIN"/>
    <property type="match status" value="1"/>
</dbReference>
<comment type="caution">
    <text evidence="2">The sequence shown here is derived from an EMBL/GenBank/DDBJ whole genome shotgun (WGS) entry which is preliminary data.</text>
</comment>
<evidence type="ECO:0000313" key="2">
    <source>
        <dbReference type="EMBL" id="GMA29524.1"/>
    </source>
</evidence>
<dbReference type="InterPro" id="IPR011059">
    <property type="entry name" value="Metal-dep_hydrolase_composite"/>
</dbReference>
<reference evidence="2 3" key="1">
    <citation type="journal article" date="2014" name="Int. J. Syst. Evol. Microbiol.">
        <title>Complete genome sequence of Corynebacterium casei LMG S-19264T (=DSM 44701T), isolated from a smear-ripened cheese.</title>
        <authorList>
            <consortium name="US DOE Joint Genome Institute (JGI-PGF)"/>
            <person name="Walter F."/>
            <person name="Albersmeier A."/>
            <person name="Kalinowski J."/>
            <person name="Ruckert C."/>
        </authorList>
    </citation>
    <scope>NUCLEOTIDE SEQUENCE [LARGE SCALE GENOMIC DNA]</scope>
    <source>
        <strain evidence="2 3">NBRC 112289</strain>
    </source>
</reference>
<dbReference type="SUPFAM" id="SSF51338">
    <property type="entry name" value="Composite domain of metallo-dependent hydrolases"/>
    <property type="match status" value="1"/>
</dbReference>
<dbReference type="Pfam" id="PF07969">
    <property type="entry name" value="Amidohydro_3"/>
    <property type="match status" value="1"/>
</dbReference>
<feature type="domain" description="Amidohydrolase 3" evidence="1">
    <location>
        <begin position="102"/>
        <end position="395"/>
    </location>
</feature>
<dbReference type="PANTHER" id="PTHR32027">
    <property type="entry name" value="CYTOSINE DEAMINASE"/>
    <property type="match status" value="1"/>
</dbReference>
<name>A0AA37UIC3_9MICO</name>
<dbReference type="InterPro" id="IPR013108">
    <property type="entry name" value="Amidohydro_3"/>
</dbReference>
<dbReference type="AlphaFoldDB" id="A0AA37UIC3"/>